<dbReference type="EMBL" id="JACMRX010000002">
    <property type="protein sequence ID" value="KAF7996063.1"/>
    <property type="molecule type" value="Genomic_DNA"/>
</dbReference>
<evidence type="ECO:0008006" key="4">
    <source>
        <dbReference type="Google" id="ProtNLM"/>
    </source>
</evidence>
<evidence type="ECO:0000256" key="1">
    <source>
        <dbReference type="SAM" id="MobiDB-lite"/>
    </source>
</evidence>
<comment type="caution">
    <text evidence="2">The sequence shown here is derived from an EMBL/GenBank/DDBJ whole genome shotgun (WGS) entry which is preliminary data.</text>
</comment>
<reference evidence="2 3" key="1">
    <citation type="submission" date="2020-08" db="EMBL/GenBank/DDBJ databases">
        <title>Aphidius gifuensis genome sequencing and assembly.</title>
        <authorList>
            <person name="Du Z."/>
        </authorList>
    </citation>
    <scope>NUCLEOTIDE SEQUENCE [LARGE SCALE GENOMIC DNA]</scope>
    <source>
        <strain evidence="2">YNYX2018</strain>
        <tissue evidence="2">Adults</tissue>
    </source>
</reference>
<sequence>MIGSDDWGQRLGDQGSDKPEKVSEKSKKETSLRARSPRRSRGSRSPHRSRSSRRSSPETRSRRSREESYSRRQRDKSRSSTRDSRKSTSVICVNENQNVASNSVTVNVDALSNILLEKMRDTVVQRYWDDRRSRSKSPRRMTRSKSRSPIARCEQQRSRVRERSLNEDSEVASYVEQQQEIRRLSMMIDQLQNSTSKSYDVGNFYRKGEEKLIPIYDPSRLEMSVQTWIKRVEAQSKMRGWSSIDTMTAISYRLEGHAAEWLRTYDGIDWEVAKEELIKRFGKIEVFESLMKKAIDYKAYPGQLLSDYCFKKSALIDRVKAKFTDKQYIDLIIGGIPDEEIARAIRAARLDDLGSFNAHMYVMDKMPELRYQGDKDNE</sequence>
<feature type="compositionally biased region" description="Basic and acidic residues" evidence="1">
    <location>
        <begin position="154"/>
        <end position="166"/>
    </location>
</feature>
<keyword evidence="3" id="KW-1185">Reference proteome</keyword>
<gene>
    <name evidence="2" type="ORF">HCN44_009848</name>
</gene>
<feature type="compositionally biased region" description="Basic residues" evidence="1">
    <location>
        <begin position="133"/>
        <end position="146"/>
    </location>
</feature>
<organism evidence="2 3">
    <name type="scientific">Aphidius gifuensis</name>
    <name type="common">Parasitoid wasp</name>
    <dbReference type="NCBI Taxonomy" id="684658"/>
    <lineage>
        <taxon>Eukaryota</taxon>
        <taxon>Metazoa</taxon>
        <taxon>Ecdysozoa</taxon>
        <taxon>Arthropoda</taxon>
        <taxon>Hexapoda</taxon>
        <taxon>Insecta</taxon>
        <taxon>Pterygota</taxon>
        <taxon>Neoptera</taxon>
        <taxon>Endopterygota</taxon>
        <taxon>Hymenoptera</taxon>
        <taxon>Apocrita</taxon>
        <taxon>Ichneumonoidea</taxon>
        <taxon>Braconidae</taxon>
        <taxon>Aphidiinae</taxon>
        <taxon>Aphidius</taxon>
    </lineage>
</organism>
<evidence type="ECO:0000313" key="2">
    <source>
        <dbReference type="EMBL" id="KAF7996063.1"/>
    </source>
</evidence>
<evidence type="ECO:0000313" key="3">
    <source>
        <dbReference type="Proteomes" id="UP000639338"/>
    </source>
</evidence>
<dbReference type="AlphaFoldDB" id="A0A835CW66"/>
<dbReference type="Proteomes" id="UP000639338">
    <property type="component" value="Unassembled WGS sequence"/>
</dbReference>
<feature type="region of interest" description="Disordered" evidence="1">
    <location>
        <begin position="1"/>
        <end position="89"/>
    </location>
</feature>
<proteinExistence type="predicted"/>
<feature type="compositionally biased region" description="Basic residues" evidence="1">
    <location>
        <begin position="35"/>
        <end position="53"/>
    </location>
</feature>
<protein>
    <recommendedName>
        <fullName evidence="4">Retrotransposon gag domain-containing protein</fullName>
    </recommendedName>
</protein>
<feature type="compositionally biased region" description="Basic and acidic residues" evidence="1">
    <location>
        <begin position="55"/>
        <end position="86"/>
    </location>
</feature>
<name>A0A835CW66_APHGI</name>
<accession>A0A835CW66</accession>
<feature type="region of interest" description="Disordered" evidence="1">
    <location>
        <begin position="130"/>
        <end position="169"/>
    </location>
</feature>
<feature type="compositionally biased region" description="Basic and acidic residues" evidence="1">
    <location>
        <begin position="15"/>
        <end position="32"/>
    </location>
</feature>